<dbReference type="AlphaFoldDB" id="A0A6J4URW4"/>
<evidence type="ECO:0000313" key="2">
    <source>
        <dbReference type="EMBL" id="CAA9558755.1"/>
    </source>
</evidence>
<dbReference type="EMBL" id="CADCWE010000231">
    <property type="protein sequence ID" value="CAA9558755.1"/>
    <property type="molecule type" value="Genomic_DNA"/>
</dbReference>
<sequence>MVVQRRTEPIRRAMGRGTTSPVPP</sequence>
<protein>
    <submittedName>
        <fullName evidence="2">Uncharacterized protein</fullName>
    </submittedName>
</protein>
<feature type="non-terminal residue" evidence="2">
    <location>
        <position position="24"/>
    </location>
</feature>
<feature type="compositionally biased region" description="Basic and acidic residues" evidence="1">
    <location>
        <begin position="1"/>
        <end position="11"/>
    </location>
</feature>
<accession>A0A6J4URW4</accession>
<reference evidence="2" key="1">
    <citation type="submission" date="2020-02" db="EMBL/GenBank/DDBJ databases">
        <authorList>
            <person name="Meier V. D."/>
        </authorList>
    </citation>
    <scope>NUCLEOTIDE SEQUENCE</scope>
    <source>
        <strain evidence="2">AVDCRST_MAG73</strain>
    </source>
</reference>
<evidence type="ECO:0000256" key="1">
    <source>
        <dbReference type="SAM" id="MobiDB-lite"/>
    </source>
</evidence>
<organism evidence="2">
    <name type="scientific">uncultured Thermomicrobiales bacterium</name>
    <dbReference type="NCBI Taxonomy" id="1645740"/>
    <lineage>
        <taxon>Bacteria</taxon>
        <taxon>Pseudomonadati</taxon>
        <taxon>Thermomicrobiota</taxon>
        <taxon>Thermomicrobia</taxon>
        <taxon>Thermomicrobiales</taxon>
        <taxon>environmental samples</taxon>
    </lineage>
</organism>
<gene>
    <name evidence="2" type="ORF">AVDCRST_MAG73-3442</name>
</gene>
<name>A0A6J4URW4_9BACT</name>
<proteinExistence type="predicted"/>
<feature type="region of interest" description="Disordered" evidence="1">
    <location>
        <begin position="1"/>
        <end position="24"/>
    </location>
</feature>